<accession>A9WI84</accession>
<dbReference type="RefSeq" id="WP_012259029.1">
    <property type="nucleotide sequence ID" value="NC_010175.1"/>
</dbReference>
<sequence length="99" mass="9838">MTAVVALTGSRAGRHGADRRSGGGRRGSLAAALQKAVMAVVALTGGWAGMRCGDGRSGADRRSGGGRRGSLAAALQKVVTAAVAQTGSWVGSAWQRAGF</sequence>
<dbReference type="InParanoid" id="A9WI84"/>
<dbReference type="EMBL" id="CP000909">
    <property type="protein sequence ID" value="ABY36376.1"/>
    <property type="molecule type" value="Genomic_DNA"/>
</dbReference>
<dbReference type="HOGENOM" id="CLU_2315194_0_0_0"/>
<keyword evidence="3" id="KW-1185">Reference proteome</keyword>
<name>A9WI84_CHLAA</name>
<dbReference type="PATRIC" id="fig|324602.8.peg.3590"/>
<evidence type="ECO:0000313" key="2">
    <source>
        <dbReference type="EMBL" id="ABY36376.1"/>
    </source>
</evidence>
<gene>
    <name evidence="2" type="ordered locus">Caur_3181</name>
</gene>
<organism evidence="2 3">
    <name type="scientific">Chloroflexus aurantiacus (strain ATCC 29366 / DSM 635 / J-10-fl)</name>
    <dbReference type="NCBI Taxonomy" id="324602"/>
    <lineage>
        <taxon>Bacteria</taxon>
        <taxon>Bacillati</taxon>
        <taxon>Chloroflexota</taxon>
        <taxon>Chloroflexia</taxon>
        <taxon>Chloroflexales</taxon>
        <taxon>Chloroflexineae</taxon>
        <taxon>Chloroflexaceae</taxon>
        <taxon>Chloroflexus</taxon>
    </lineage>
</organism>
<proteinExistence type="predicted"/>
<dbReference type="STRING" id="324602.Caur_3181"/>
<reference evidence="3" key="1">
    <citation type="journal article" date="2011" name="BMC Genomics">
        <title>Complete genome sequence of the filamentous anoxygenic phototrophic bacterium Chloroflexus aurantiacus.</title>
        <authorList>
            <person name="Tang K.H."/>
            <person name="Barry K."/>
            <person name="Chertkov O."/>
            <person name="Dalin E."/>
            <person name="Han C.S."/>
            <person name="Hauser L.J."/>
            <person name="Honchak B.M."/>
            <person name="Karbach L.E."/>
            <person name="Land M.L."/>
            <person name="Lapidus A."/>
            <person name="Larimer F.W."/>
            <person name="Mikhailova N."/>
            <person name="Pitluck S."/>
            <person name="Pierson B.K."/>
            <person name="Blankenship R.E."/>
        </authorList>
    </citation>
    <scope>NUCLEOTIDE SEQUENCE [LARGE SCALE GENOMIC DNA]</scope>
    <source>
        <strain evidence="3">ATCC 29366 / DSM 635 / J-10-fl</strain>
    </source>
</reference>
<dbReference type="EnsemblBacteria" id="ABY36376">
    <property type="protein sequence ID" value="ABY36376"/>
    <property type="gene ID" value="Caur_3181"/>
</dbReference>
<feature type="region of interest" description="Disordered" evidence="1">
    <location>
        <begin position="1"/>
        <end position="26"/>
    </location>
</feature>
<dbReference type="Proteomes" id="UP000002008">
    <property type="component" value="Chromosome"/>
</dbReference>
<protein>
    <submittedName>
        <fullName evidence="2">Uncharacterized protein</fullName>
    </submittedName>
</protein>
<evidence type="ECO:0000313" key="3">
    <source>
        <dbReference type="Proteomes" id="UP000002008"/>
    </source>
</evidence>
<dbReference type="KEGG" id="cau:Caur_3181"/>
<dbReference type="AlphaFoldDB" id="A9WI84"/>
<evidence type="ECO:0000256" key="1">
    <source>
        <dbReference type="SAM" id="MobiDB-lite"/>
    </source>
</evidence>